<organism evidence="2 3">
    <name type="scientific">Cryptolaemus montrouzieri</name>
    <dbReference type="NCBI Taxonomy" id="559131"/>
    <lineage>
        <taxon>Eukaryota</taxon>
        <taxon>Metazoa</taxon>
        <taxon>Ecdysozoa</taxon>
        <taxon>Arthropoda</taxon>
        <taxon>Hexapoda</taxon>
        <taxon>Insecta</taxon>
        <taxon>Pterygota</taxon>
        <taxon>Neoptera</taxon>
        <taxon>Endopterygota</taxon>
        <taxon>Coleoptera</taxon>
        <taxon>Polyphaga</taxon>
        <taxon>Cucujiformia</taxon>
        <taxon>Coccinelloidea</taxon>
        <taxon>Coccinellidae</taxon>
        <taxon>Scymninae</taxon>
        <taxon>Scymnini</taxon>
        <taxon>Cryptolaemus</taxon>
    </lineage>
</organism>
<reference evidence="2 3" key="1">
    <citation type="journal article" date="2021" name="BMC Biol.">
        <title>Horizontally acquired antibacterial genes associated with adaptive radiation of ladybird beetles.</title>
        <authorList>
            <person name="Li H.S."/>
            <person name="Tang X.F."/>
            <person name="Huang Y.H."/>
            <person name="Xu Z.Y."/>
            <person name="Chen M.L."/>
            <person name="Du X.Y."/>
            <person name="Qiu B.Y."/>
            <person name="Chen P.T."/>
            <person name="Zhang W."/>
            <person name="Slipinski A."/>
            <person name="Escalona H.E."/>
            <person name="Waterhouse R.M."/>
            <person name="Zwick A."/>
            <person name="Pang H."/>
        </authorList>
    </citation>
    <scope>NUCLEOTIDE SEQUENCE [LARGE SCALE GENOMIC DNA]</scope>
    <source>
        <strain evidence="2">SYSU2018</strain>
    </source>
</reference>
<evidence type="ECO:0000313" key="3">
    <source>
        <dbReference type="Proteomes" id="UP001516400"/>
    </source>
</evidence>
<keyword evidence="3" id="KW-1185">Reference proteome</keyword>
<name>A0ABD2NLW1_9CUCU</name>
<accession>A0ABD2NLW1</accession>
<dbReference type="InterPro" id="IPR029071">
    <property type="entry name" value="Ubiquitin-like_domsf"/>
</dbReference>
<dbReference type="AlphaFoldDB" id="A0ABD2NLW1"/>
<keyword evidence="1" id="KW-1133">Transmembrane helix</keyword>
<evidence type="ECO:0000256" key="1">
    <source>
        <dbReference type="SAM" id="Phobius"/>
    </source>
</evidence>
<proteinExistence type="predicted"/>
<feature type="transmembrane region" description="Helical" evidence="1">
    <location>
        <begin position="187"/>
        <end position="209"/>
    </location>
</feature>
<comment type="caution">
    <text evidence="2">The sequence shown here is derived from an EMBL/GenBank/DDBJ whole genome shotgun (WGS) entry which is preliminary data.</text>
</comment>
<keyword evidence="1" id="KW-0812">Transmembrane</keyword>
<evidence type="ECO:0000313" key="2">
    <source>
        <dbReference type="EMBL" id="KAL3279432.1"/>
    </source>
</evidence>
<dbReference type="EMBL" id="JABFTP020000124">
    <property type="protein sequence ID" value="KAL3279432.1"/>
    <property type="molecule type" value="Genomic_DNA"/>
</dbReference>
<protein>
    <submittedName>
        <fullName evidence="2">Uncharacterized protein</fullName>
    </submittedName>
</protein>
<gene>
    <name evidence="2" type="ORF">HHI36_016943</name>
</gene>
<keyword evidence="1" id="KW-0472">Membrane</keyword>
<dbReference type="SUPFAM" id="SSF54236">
    <property type="entry name" value="Ubiquitin-like"/>
    <property type="match status" value="1"/>
</dbReference>
<dbReference type="Proteomes" id="UP001516400">
    <property type="component" value="Unassembled WGS sequence"/>
</dbReference>
<sequence length="211" mass="24098">MSPEFADELASVCDSVYDEYDPYDFIYTGSGNNSLSDPMYAVVNKTEGLYSSPVKLNQLCMSIADRSRTRFTEVNESLVEYLTQVDTKSQETDSDLIAFFNMVQNVRNRYRFNDPDTNMGFVVSPMVNYQYKEGTSIKLCVHPDFDGADFYKPFIFTCDVTSSIEHITLQATCDLDAPTEQNYTLKIWGVMNILLLLHYSLIMNTYIIALN</sequence>